<dbReference type="HOGENOM" id="CLU_009958_4_1_1"/>
<evidence type="ECO:0000313" key="1">
    <source>
        <dbReference type="EMBL" id="KIM23508.1"/>
    </source>
</evidence>
<dbReference type="PANTHER" id="PTHR14187:SF5">
    <property type="entry name" value="HEAT SHOCK 70 KDA PROTEIN 12A"/>
    <property type="match status" value="1"/>
</dbReference>
<gene>
    <name evidence="1" type="ORF">M408DRAFT_27851</name>
</gene>
<reference evidence="2" key="2">
    <citation type="submission" date="2015-01" db="EMBL/GenBank/DDBJ databases">
        <title>Evolutionary Origins and Diversification of the Mycorrhizal Mutualists.</title>
        <authorList>
            <consortium name="DOE Joint Genome Institute"/>
            <consortium name="Mycorrhizal Genomics Consortium"/>
            <person name="Kohler A."/>
            <person name="Kuo A."/>
            <person name="Nagy L.G."/>
            <person name="Floudas D."/>
            <person name="Copeland A."/>
            <person name="Barry K.W."/>
            <person name="Cichocki N."/>
            <person name="Veneault-Fourrey C."/>
            <person name="LaButti K."/>
            <person name="Lindquist E.A."/>
            <person name="Lipzen A."/>
            <person name="Lundell T."/>
            <person name="Morin E."/>
            <person name="Murat C."/>
            <person name="Riley R."/>
            <person name="Ohm R."/>
            <person name="Sun H."/>
            <person name="Tunlid A."/>
            <person name="Henrissat B."/>
            <person name="Grigoriev I.V."/>
            <person name="Hibbett D.S."/>
            <person name="Martin F."/>
        </authorList>
    </citation>
    <scope>NUCLEOTIDE SEQUENCE [LARGE SCALE GENOMIC DNA]</scope>
    <source>
        <strain evidence="2">MAFF 305830</strain>
    </source>
</reference>
<dbReference type="SUPFAM" id="SSF53067">
    <property type="entry name" value="Actin-like ATPase domain"/>
    <property type="match status" value="2"/>
</dbReference>
<dbReference type="PANTHER" id="PTHR14187">
    <property type="entry name" value="ALPHA KINASE/ELONGATION FACTOR 2 KINASE"/>
    <property type="match status" value="1"/>
</dbReference>
<organism evidence="1 2">
    <name type="scientific">Serendipita vermifera MAFF 305830</name>
    <dbReference type="NCBI Taxonomy" id="933852"/>
    <lineage>
        <taxon>Eukaryota</taxon>
        <taxon>Fungi</taxon>
        <taxon>Dikarya</taxon>
        <taxon>Basidiomycota</taxon>
        <taxon>Agaricomycotina</taxon>
        <taxon>Agaricomycetes</taxon>
        <taxon>Sebacinales</taxon>
        <taxon>Serendipitaceae</taxon>
        <taxon>Serendipita</taxon>
    </lineage>
</organism>
<dbReference type="InterPro" id="IPR043129">
    <property type="entry name" value="ATPase_NBD"/>
</dbReference>
<dbReference type="Proteomes" id="UP000054097">
    <property type="component" value="Unassembled WGS sequence"/>
</dbReference>
<protein>
    <recommendedName>
        <fullName evidence="3">Actin-like ATPase domain-containing protein</fullName>
    </recommendedName>
</protein>
<evidence type="ECO:0008006" key="3">
    <source>
        <dbReference type="Google" id="ProtNLM"/>
    </source>
</evidence>
<dbReference type="AlphaFoldDB" id="A0A0C2WAQ7"/>
<dbReference type="Gene3D" id="3.90.640.10">
    <property type="entry name" value="Actin, Chain A, domain 4"/>
    <property type="match status" value="1"/>
</dbReference>
<dbReference type="EMBL" id="KN824336">
    <property type="protein sequence ID" value="KIM23508.1"/>
    <property type="molecule type" value="Genomic_DNA"/>
</dbReference>
<dbReference type="OrthoDB" id="2963168at2759"/>
<dbReference type="STRING" id="933852.A0A0C2WAQ7"/>
<reference evidence="1 2" key="1">
    <citation type="submission" date="2014-04" db="EMBL/GenBank/DDBJ databases">
        <authorList>
            <consortium name="DOE Joint Genome Institute"/>
            <person name="Kuo A."/>
            <person name="Zuccaro A."/>
            <person name="Kohler A."/>
            <person name="Nagy L.G."/>
            <person name="Floudas D."/>
            <person name="Copeland A."/>
            <person name="Barry K.W."/>
            <person name="Cichocki N."/>
            <person name="Veneault-Fourrey C."/>
            <person name="LaButti K."/>
            <person name="Lindquist E.A."/>
            <person name="Lipzen A."/>
            <person name="Lundell T."/>
            <person name="Morin E."/>
            <person name="Murat C."/>
            <person name="Sun H."/>
            <person name="Tunlid A."/>
            <person name="Henrissat B."/>
            <person name="Grigoriev I.V."/>
            <person name="Hibbett D.S."/>
            <person name="Martin F."/>
            <person name="Nordberg H.P."/>
            <person name="Cantor M.N."/>
            <person name="Hua S.X."/>
        </authorList>
    </citation>
    <scope>NUCLEOTIDE SEQUENCE [LARGE SCALE GENOMIC DNA]</scope>
    <source>
        <strain evidence="1 2">MAFF 305830</strain>
    </source>
</reference>
<dbReference type="CDD" id="cd10170">
    <property type="entry name" value="ASKHA_NBD_HSP70"/>
    <property type="match status" value="1"/>
</dbReference>
<evidence type="ECO:0000313" key="2">
    <source>
        <dbReference type="Proteomes" id="UP000054097"/>
    </source>
</evidence>
<dbReference type="Gene3D" id="3.30.420.40">
    <property type="match status" value="2"/>
</dbReference>
<accession>A0A0C2WAQ7</accession>
<name>A0A0C2WAQ7_SERVB</name>
<keyword evidence="2" id="KW-1185">Reference proteome</keyword>
<sequence length="595" mass="66287">MADFSSNKPYEGSESIAIAMDIGTTNSAVAFTYLHPGSRPKVQAVTRWSCQPLLGHESKTPSAVLYEAGEPKAYGTAAMEALQEHPERVAYWFKLHLHPPTSLRSAASQRFEIPPLPVGVTIERVYTDLMRYLMKETQHFFERTIQDGQRVWARVRDNIVIVLATPNGWDIREQAVLRRAAIKASLVTEETADPLLQFVTESEASVHYALAYPKNHWLERNTIFAVVDCGGSTIDTTIYRCVSTDPLSLKETYPSECIQAGGIFVDREVEKMLKKKFHGTSFSEPESIRSTVKIFENQLKPIFDGILGEYSLQLGSTRENDPGLGICKGKIILSNQDLKPAFDLVAEQIINNTLTSLIKRHPEYIILAGGFAESPYVQRVFQRTLANSDIEIISGGDFVNKAAAEGAVIAHIKQFVVARAAKATFGGCVRAQYEKKLHRERKHTVKVYADGKPRVDNAFHAWITKGTILQGTSAHKLPYHVAWDAASTSINDISYHLGAIGIEVFAWEGDDIPKWCKDKEGGLMKGMRLICTLHANLSALAEGLQIQRGPRGTKFYRVDYDVYVSFGGTQLHAKIQWKEKGVLREGPVTVMPYVS</sequence>
<proteinExistence type="predicted"/>